<evidence type="ECO:0008006" key="3">
    <source>
        <dbReference type="Google" id="ProtNLM"/>
    </source>
</evidence>
<dbReference type="Proteomes" id="UP001243989">
    <property type="component" value="Unassembled WGS sequence"/>
</dbReference>
<protein>
    <recommendedName>
        <fullName evidence="3">Hsp70 family chaperone</fullName>
    </recommendedName>
</protein>
<evidence type="ECO:0000313" key="2">
    <source>
        <dbReference type="Proteomes" id="UP001243989"/>
    </source>
</evidence>
<dbReference type="GeneID" id="85479068"/>
<dbReference type="InterPro" id="IPR043129">
    <property type="entry name" value="ATPase_NBD"/>
</dbReference>
<dbReference type="SUPFAM" id="SSF53067">
    <property type="entry name" value="Actin-like ATPase domain"/>
    <property type="match status" value="2"/>
</dbReference>
<name>A0AAJ0EC35_9PEZI</name>
<dbReference type="PANTHER" id="PTHR14187">
    <property type="entry name" value="ALPHA KINASE/ELONGATION FACTOR 2 KINASE"/>
    <property type="match status" value="1"/>
</dbReference>
<dbReference type="RefSeq" id="XP_060440313.1">
    <property type="nucleotide sequence ID" value="XM_060594206.1"/>
</dbReference>
<evidence type="ECO:0000313" key="1">
    <source>
        <dbReference type="EMBL" id="KAK1624318.1"/>
    </source>
</evidence>
<organism evidence="1 2">
    <name type="scientific">Colletotrichum phormii</name>
    <dbReference type="NCBI Taxonomy" id="359342"/>
    <lineage>
        <taxon>Eukaryota</taxon>
        <taxon>Fungi</taxon>
        <taxon>Dikarya</taxon>
        <taxon>Ascomycota</taxon>
        <taxon>Pezizomycotina</taxon>
        <taxon>Sordariomycetes</taxon>
        <taxon>Hypocreomycetidae</taxon>
        <taxon>Glomerellales</taxon>
        <taxon>Glomerellaceae</taxon>
        <taxon>Colletotrichum</taxon>
        <taxon>Colletotrichum acutatum species complex</taxon>
    </lineage>
</organism>
<dbReference type="Gene3D" id="3.90.640.10">
    <property type="entry name" value="Actin, Chain A, domain 4"/>
    <property type="match status" value="1"/>
</dbReference>
<keyword evidence="2" id="KW-1185">Reference proteome</keyword>
<reference evidence="1" key="1">
    <citation type="submission" date="2021-06" db="EMBL/GenBank/DDBJ databases">
        <title>Comparative genomics, transcriptomics and evolutionary studies reveal genomic signatures of adaptation to plant cell wall in hemibiotrophic fungi.</title>
        <authorList>
            <consortium name="DOE Joint Genome Institute"/>
            <person name="Baroncelli R."/>
            <person name="Diaz J.F."/>
            <person name="Benocci T."/>
            <person name="Peng M."/>
            <person name="Battaglia E."/>
            <person name="Haridas S."/>
            <person name="Andreopoulos W."/>
            <person name="Labutti K."/>
            <person name="Pangilinan J."/>
            <person name="Floch G.L."/>
            <person name="Makela M.R."/>
            <person name="Henrissat B."/>
            <person name="Grigoriev I.V."/>
            <person name="Crouch J.A."/>
            <person name="De Vries R.P."/>
            <person name="Sukno S.A."/>
            <person name="Thon M.R."/>
        </authorList>
    </citation>
    <scope>NUCLEOTIDE SEQUENCE</scope>
    <source>
        <strain evidence="1">CBS 102054</strain>
    </source>
</reference>
<dbReference type="CDD" id="cd10170">
    <property type="entry name" value="ASKHA_NBD_HSP70"/>
    <property type="match status" value="1"/>
</dbReference>
<dbReference type="Gene3D" id="3.30.420.40">
    <property type="match status" value="2"/>
</dbReference>
<gene>
    <name evidence="1" type="ORF">BDP81DRAFT_464842</name>
</gene>
<dbReference type="EMBL" id="JAHMHQ010000025">
    <property type="protein sequence ID" value="KAK1624318.1"/>
    <property type="molecule type" value="Genomic_DNA"/>
</dbReference>
<dbReference type="PANTHER" id="PTHR14187:SF5">
    <property type="entry name" value="HEAT SHOCK 70 KDA PROTEIN 12A"/>
    <property type="match status" value="1"/>
</dbReference>
<sequence>MVELCYRDPISTEQKNPKNIEVINQWASELNFNSDTEKTPSTLLYRGLQDEAFWGYNIPAATDEEALKWFKLLLIDAKNLSPDLQNSRQIATAKRLLDDANRDTVEAVSSYLRRLWNHAIDHIGQSTGIGLMKLCKFHVVITLPAIWPEYSKARMKRAVENAGILETRPAGDTVLSFISEAEAAALATMEDLKNRPDIQDGDYFVVCDAGGGTVDLMAYEVVGTSPVAVKEVVKVNGRRCGGVFLDQAFVELLSHQLSPGMWDAMSKDEVKRLLNDNWEHGIKKQFYGQQKDWVVTMPQSRQQKSHSSTFRRGTLILSHADLDLVLVGEQIHQIEEKHHRKPKYIILVGGFGRCPYLYTHLARELATSDTQVLQAQGSRPWSAVCRGAVLRGLACQNEVPSHAQAIKSRIAGLNYGQSHFKNYDPQVHLKIDRVWDVQEMNWKADNEMKCTDICETKALRHGYYRLYDKPPSEIVERLCYSASSPAPTRKDSDVKELCTITWNRKIDFESLPTFTNPVGKVFYRLEWEVEMSCEVFHNGKRVAAKNVLVDFEME</sequence>
<accession>A0AAJ0EC35</accession>
<proteinExistence type="predicted"/>
<dbReference type="AlphaFoldDB" id="A0AAJ0EC35"/>
<comment type="caution">
    <text evidence="1">The sequence shown here is derived from an EMBL/GenBank/DDBJ whole genome shotgun (WGS) entry which is preliminary data.</text>
</comment>